<feature type="non-terminal residue" evidence="2">
    <location>
        <position position="72"/>
    </location>
</feature>
<feature type="non-terminal residue" evidence="2">
    <location>
        <position position="1"/>
    </location>
</feature>
<name>A0ABD0NQC0_CIRMR</name>
<dbReference type="EMBL" id="JAMKFB020000020">
    <property type="protein sequence ID" value="KAL0163602.1"/>
    <property type="molecule type" value="Genomic_DNA"/>
</dbReference>
<feature type="compositionally biased region" description="Polar residues" evidence="1">
    <location>
        <begin position="1"/>
        <end position="10"/>
    </location>
</feature>
<evidence type="ECO:0000256" key="1">
    <source>
        <dbReference type="SAM" id="MobiDB-lite"/>
    </source>
</evidence>
<evidence type="ECO:0000313" key="2">
    <source>
        <dbReference type="EMBL" id="KAL0163602.1"/>
    </source>
</evidence>
<organism evidence="2 3">
    <name type="scientific">Cirrhinus mrigala</name>
    <name type="common">Mrigala</name>
    <dbReference type="NCBI Taxonomy" id="683832"/>
    <lineage>
        <taxon>Eukaryota</taxon>
        <taxon>Metazoa</taxon>
        <taxon>Chordata</taxon>
        <taxon>Craniata</taxon>
        <taxon>Vertebrata</taxon>
        <taxon>Euteleostomi</taxon>
        <taxon>Actinopterygii</taxon>
        <taxon>Neopterygii</taxon>
        <taxon>Teleostei</taxon>
        <taxon>Ostariophysi</taxon>
        <taxon>Cypriniformes</taxon>
        <taxon>Cyprinidae</taxon>
        <taxon>Labeoninae</taxon>
        <taxon>Labeonini</taxon>
        <taxon>Cirrhinus</taxon>
    </lineage>
</organism>
<sequence>MRTLQFTTSQRPPPAAPISSPPPPPELLPHPQLRTRGPLTDSGHGPALKPPASHVASHIYYKDIMDLAIPMG</sequence>
<proteinExistence type="predicted"/>
<comment type="caution">
    <text evidence="2">The sequence shown here is derived from an EMBL/GenBank/DDBJ whole genome shotgun (WGS) entry which is preliminary data.</text>
</comment>
<accession>A0ABD0NQC0</accession>
<keyword evidence="3" id="KW-1185">Reference proteome</keyword>
<reference evidence="2 3" key="1">
    <citation type="submission" date="2024-05" db="EMBL/GenBank/DDBJ databases">
        <title>Genome sequencing and assembly of Indian major carp, Cirrhinus mrigala (Hamilton, 1822).</title>
        <authorList>
            <person name="Mohindra V."/>
            <person name="Chowdhury L.M."/>
            <person name="Lal K."/>
            <person name="Jena J.K."/>
        </authorList>
    </citation>
    <scope>NUCLEOTIDE SEQUENCE [LARGE SCALE GENOMIC DNA]</scope>
    <source>
        <strain evidence="2">CM1030</strain>
        <tissue evidence="2">Blood</tissue>
    </source>
</reference>
<evidence type="ECO:0000313" key="3">
    <source>
        <dbReference type="Proteomes" id="UP001529510"/>
    </source>
</evidence>
<dbReference type="Proteomes" id="UP001529510">
    <property type="component" value="Unassembled WGS sequence"/>
</dbReference>
<protein>
    <submittedName>
        <fullName evidence="2">Uncharacterized protein</fullName>
    </submittedName>
</protein>
<gene>
    <name evidence="2" type="ORF">M9458_039355</name>
</gene>
<feature type="region of interest" description="Disordered" evidence="1">
    <location>
        <begin position="1"/>
        <end position="52"/>
    </location>
</feature>
<dbReference type="AlphaFoldDB" id="A0ABD0NQC0"/>
<feature type="compositionally biased region" description="Pro residues" evidence="1">
    <location>
        <begin position="11"/>
        <end position="28"/>
    </location>
</feature>